<accession>A0A1H9TVI1</accession>
<dbReference type="AlphaFoldDB" id="A0A1H9TVI1"/>
<evidence type="ECO:0000256" key="1">
    <source>
        <dbReference type="SAM" id="Phobius"/>
    </source>
</evidence>
<proteinExistence type="predicted"/>
<reference evidence="3" key="1">
    <citation type="submission" date="2016-10" db="EMBL/GenBank/DDBJ databases">
        <authorList>
            <person name="Varghese N."/>
            <person name="Submissions S."/>
        </authorList>
    </citation>
    <scope>NUCLEOTIDE SEQUENCE [LARGE SCALE GENOMIC DNA]</scope>
    <source>
        <strain evidence="3">S1b</strain>
    </source>
</reference>
<dbReference type="RefSeq" id="WP_027421926.1">
    <property type="nucleotide sequence ID" value="NZ_FOGW01000020.1"/>
</dbReference>
<feature type="transmembrane region" description="Helical" evidence="1">
    <location>
        <begin position="12"/>
        <end position="31"/>
    </location>
</feature>
<evidence type="ECO:0000313" key="2">
    <source>
        <dbReference type="EMBL" id="SES00917.1"/>
    </source>
</evidence>
<dbReference type="EMBL" id="FOGW01000020">
    <property type="protein sequence ID" value="SES00917.1"/>
    <property type="molecule type" value="Genomic_DNA"/>
</dbReference>
<dbReference type="OrthoDB" id="1925387at2"/>
<sequence length="217" mass="25161">MTKKRLENIWYYYKIHIIIVAILLIALYNIITTYNNRKEQILQIGTVNITLDNKAKATDYSDNFKKSLHINSPKKEIFIYDSINLSTRSGGKITMNSNEQMRLVSYSHTNSLDVVLMDIDAYKYMCKNGYLCNLEKLIKTNDPKIYKSLKNKLVSTKEVTNTTSKYSNYKCAIELSNIKVTRKSNTKNSKVYVGVISDSNKKEMSVKYIEYLNNLQL</sequence>
<dbReference type="Proteomes" id="UP000182471">
    <property type="component" value="Unassembled WGS sequence"/>
</dbReference>
<keyword evidence="1" id="KW-0812">Transmembrane</keyword>
<keyword evidence="1" id="KW-0472">Membrane</keyword>
<organism evidence="2 3">
    <name type="scientific">Lachnobacterium bovis</name>
    <dbReference type="NCBI Taxonomy" id="140626"/>
    <lineage>
        <taxon>Bacteria</taxon>
        <taxon>Bacillati</taxon>
        <taxon>Bacillota</taxon>
        <taxon>Clostridia</taxon>
        <taxon>Lachnospirales</taxon>
        <taxon>Lachnospiraceae</taxon>
        <taxon>Lachnobacterium</taxon>
    </lineage>
</organism>
<gene>
    <name evidence="2" type="ORF">SAMN02910429_01779</name>
</gene>
<protein>
    <submittedName>
        <fullName evidence="2">Uncharacterized protein</fullName>
    </submittedName>
</protein>
<keyword evidence="3" id="KW-1185">Reference proteome</keyword>
<keyword evidence="1" id="KW-1133">Transmembrane helix</keyword>
<evidence type="ECO:0000313" key="3">
    <source>
        <dbReference type="Proteomes" id="UP000182471"/>
    </source>
</evidence>
<name>A0A1H9TVI1_9FIRM</name>